<keyword evidence="1" id="KW-0472">Membrane</keyword>
<dbReference type="PANTHER" id="PTHR35337:SF1">
    <property type="entry name" value="SLR1478 PROTEIN"/>
    <property type="match status" value="1"/>
</dbReference>
<feature type="transmembrane region" description="Helical" evidence="1">
    <location>
        <begin position="285"/>
        <end position="304"/>
    </location>
</feature>
<keyword evidence="1" id="KW-1133">Transmembrane helix</keyword>
<dbReference type="OrthoDB" id="5243448at2"/>
<accession>A0A1H0RNC3</accession>
<dbReference type="Proteomes" id="UP000199077">
    <property type="component" value="Chromosome I"/>
</dbReference>
<evidence type="ECO:0000313" key="3">
    <source>
        <dbReference type="Proteomes" id="UP000199077"/>
    </source>
</evidence>
<name>A0A1H0RNC3_9MICO</name>
<keyword evidence="1" id="KW-0812">Transmembrane</keyword>
<proteinExistence type="predicted"/>
<dbReference type="InterPro" id="IPR002798">
    <property type="entry name" value="SpoIIM-like"/>
</dbReference>
<feature type="transmembrane region" description="Helical" evidence="1">
    <location>
        <begin position="256"/>
        <end position="273"/>
    </location>
</feature>
<sequence>MDLDAYVAARSRYWGRLEELSNRRRLTGAEGDELLDLYQRVSTDLSVVRSAAPDPSVVSYLSMLLTRARVSMVSTRTTTWADLVGFFTRTFPAALYRTRWWWVSTALTSVLVIALIAAWTLRHPEVYTAQLTPAEIDAYVGTDFAHYYREFPHHEFATLVWVNNAWVAAQCIALGVLGLPVLYLLFTNVANVGVVAALMMGHDRTSLFFGLILPHGLLELTAVFVAGAVGLRLFWSWVEPGPRTRLQAFAAEGRTAVAIAVGLVAVLLVSGAIEGFVTPSGLPTWARIGIGVVAESAFLVYVFVVGRRAHLHGVTGDVEARDVGDHDIVAA</sequence>
<protein>
    <submittedName>
        <fullName evidence="2">Uncharacterized membrane protein SpoIIM, required for sporulation</fullName>
    </submittedName>
</protein>
<dbReference type="RefSeq" id="WP_091784778.1">
    <property type="nucleotide sequence ID" value="NZ_LT629711.1"/>
</dbReference>
<dbReference type="AlphaFoldDB" id="A0A1H0RNC3"/>
<keyword evidence="3" id="KW-1185">Reference proteome</keyword>
<evidence type="ECO:0000313" key="2">
    <source>
        <dbReference type="EMBL" id="SDP30476.1"/>
    </source>
</evidence>
<reference evidence="3" key="1">
    <citation type="submission" date="2016-10" db="EMBL/GenBank/DDBJ databases">
        <authorList>
            <person name="Varghese N."/>
            <person name="Submissions S."/>
        </authorList>
    </citation>
    <scope>NUCLEOTIDE SEQUENCE [LARGE SCALE GENOMIC DNA]</scope>
    <source>
        <strain evidence="3">DSM 22329</strain>
    </source>
</reference>
<dbReference type="Pfam" id="PF01944">
    <property type="entry name" value="SpoIIM"/>
    <property type="match status" value="1"/>
</dbReference>
<gene>
    <name evidence="2" type="ORF">SAMN04489867_2016</name>
</gene>
<feature type="transmembrane region" description="Helical" evidence="1">
    <location>
        <begin position="206"/>
        <end position="235"/>
    </location>
</feature>
<feature type="transmembrane region" description="Helical" evidence="1">
    <location>
        <begin position="100"/>
        <end position="121"/>
    </location>
</feature>
<evidence type="ECO:0000256" key="1">
    <source>
        <dbReference type="SAM" id="Phobius"/>
    </source>
</evidence>
<dbReference type="EMBL" id="LT629711">
    <property type="protein sequence ID" value="SDP30476.1"/>
    <property type="molecule type" value="Genomic_DNA"/>
</dbReference>
<feature type="transmembrane region" description="Helical" evidence="1">
    <location>
        <begin position="165"/>
        <end position="186"/>
    </location>
</feature>
<dbReference type="PANTHER" id="PTHR35337">
    <property type="entry name" value="SLR1478 PROTEIN"/>
    <property type="match status" value="1"/>
</dbReference>
<organism evidence="2 3">
    <name type="scientific">Pedococcus dokdonensis</name>
    <dbReference type="NCBI Taxonomy" id="443156"/>
    <lineage>
        <taxon>Bacteria</taxon>
        <taxon>Bacillati</taxon>
        <taxon>Actinomycetota</taxon>
        <taxon>Actinomycetes</taxon>
        <taxon>Micrococcales</taxon>
        <taxon>Intrasporangiaceae</taxon>
        <taxon>Pedococcus</taxon>
    </lineage>
</organism>
<dbReference type="STRING" id="443156.SAMN04489867_2016"/>